<evidence type="ECO:0000313" key="3">
    <source>
        <dbReference type="Proteomes" id="UP001195914"/>
    </source>
</evidence>
<name>A0AAD9GKR3_BABDI</name>
<organism evidence="2 3">
    <name type="scientific">Babesia divergens</name>
    <dbReference type="NCBI Taxonomy" id="32595"/>
    <lineage>
        <taxon>Eukaryota</taxon>
        <taxon>Sar</taxon>
        <taxon>Alveolata</taxon>
        <taxon>Apicomplexa</taxon>
        <taxon>Aconoidasida</taxon>
        <taxon>Piroplasmida</taxon>
        <taxon>Babesiidae</taxon>
        <taxon>Babesia</taxon>
    </lineage>
</organism>
<feature type="compositionally biased region" description="Acidic residues" evidence="1">
    <location>
        <begin position="1368"/>
        <end position="1388"/>
    </location>
</feature>
<keyword evidence="3" id="KW-1185">Reference proteome</keyword>
<dbReference type="InterPro" id="IPR011989">
    <property type="entry name" value="ARM-like"/>
</dbReference>
<accession>A0AAD9GKR3</accession>
<feature type="compositionally biased region" description="Basic and acidic residues" evidence="1">
    <location>
        <begin position="1357"/>
        <end position="1367"/>
    </location>
</feature>
<evidence type="ECO:0000313" key="2">
    <source>
        <dbReference type="EMBL" id="KAK1940307.1"/>
    </source>
</evidence>
<reference evidence="2" key="2">
    <citation type="submission" date="2021-05" db="EMBL/GenBank/DDBJ databases">
        <authorList>
            <person name="Pain A."/>
        </authorList>
    </citation>
    <scope>NUCLEOTIDE SEQUENCE</scope>
    <source>
        <strain evidence="2">1802A</strain>
    </source>
</reference>
<feature type="region of interest" description="Disordered" evidence="1">
    <location>
        <begin position="1346"/>
        <end position="1388"/>
    </location>
</feature>
<dbReference type="GO" id="GO:0000796">
    <property type="term" value="C:condensin complex"/>
    <property type="evidence" value="ECO:0007669"/>
    <property type="project" value="InterPro"/>
</dbReference>
<feature type="compositionally biased region" description="Polar residues" evidence="1">
    <location>
        <begin position="65"/>
        <end position="81"/>
    </location>
</feature>
<dbReference type="GO" id="GO:0000793">
    <property type="term" value="C:condensed chromosome"/>
    <property type="evidence" value="ECO:0007669"/>
    <property type="project" value="TreeGrafter"/>
</dbReference>
<dbReference type="InterPro" id="IPR027165">
    <property type="entry name" value="CND3"/>
</dbReference>
<feature type="region of interest" description="Disordered" evidence="1">
    <location>
        <begin position="1"/>
        <end position="116"/>
    </location>
</feature>
<dbReference type="Proteomes" id="UP001195914">
    <property type="component" value="Unassembled WGS sequence"/>
</dbReference>
<reference evidence="2" key="1">
    <citation type="journal article" date="2014" name="Nucleic Acids Res.">
        <title>The evolutionary dynamics of variant antigen genes in Babesia reveal a history of genomic innovation underlying host-parasite interaction.</title>
        <authorList>
            <person name="Jackson A.P."/>
            <person name="Otto T.D."/>
            <person name="Darby A."/>
            <person name="Ramaprasad A."/>
            <person name="Xia D."/>
            <person name="Echaide I.E."/>
            <person name="Farber M."/>
            <person name="Gahlot S."/>
            <person name="Gamble J."/>
            <person name="Gupta D."/>
            <person name="Gupta Y."/>
            <person name="Jackson L."/>
            <person name="Malandrin L."/>
            <person name="Malas T.B."/>
            <person name="Moussa E."/>
            <person name="Nair M."/>
            <person name="Reid A.J."/>
            <person name="Sanders M."/>
            <person name="Sharma J."/>
            <person name="Tracey A."/>
            <person name="Quail M.A."/>
            <person name="Weir W."/>
            <person name="Wastling J.M."/>
            <person name="Hall N."/>
            <person name="Willadsen P."/>
            <person name="Lingelbach K."/>
            <person name="Shiels B."/>
            <person name="Tait A."/>
            <person name="Berriman M."/>
            <person name="Allred D.R."/>
            <person name="Pain A."/>
        </authorList>
    </citation>
    <scope>NUCLEOTIDE SEQUENCE</scope>
    <source>
        <strain evidence="2">1802A</strain>
    </source>
</reference>
<dbReference type="PANTHER" id="PTHR14418">
    <property type="entry name" value="CONDENSIN COMPLEX SUBUNIT 3-RELATED"/>
    <property type="match status" value="1"/>
</dbReference>
<protein>
    <submittedName>
        <fullName evidence="2">Uncharacterized protein</fullName>
    </submittedName>
</protein>
<dbReference type="EMBL" id="JAHBMH010000003">
    <property type="protein sequence ID" value="KAK1940307.1"/>
    <property type="molecule type" value="Genomic_DNA"/>
</dbReference>
<feature type="compositionally biased region" description="Polar residues" evidence="1">
    <location>
        <begin position="100"/>
        <end position="111"/>
    </location>
</feature>
<comment type="caution">
    <text evidence="2">The sequence shown here is derived from an EMBL/GenBank/DDBJ whole genome shotgun (WGS) entry which is preliminary data.</text>
</comment>
<evidence type="ECO:0000256" key="1">
    <source>
        <dbReference type="SAM" id="MobiDB-lite"/>
    </source>
</evidence>
<feature type="compositionally biased region" description="Polar residues" evidence="1">
    <location>
        <begin position="17"/>
        <end position="29"/>
    </location>
</feature>
<dbReference type="GO" id="GO:0007076">
    <property type="term" value="P:mitotic chromosome condensation"/>
    <property type="evidence" value="ECO:0007669"/>
    <property type="project" value="InterPro"/>
</dbReference>
<dbReference type="InterPro" id="IPR016024">
    <property type="entry name" value="ARM-type_fold"/>
</dbReference>
<dbReference type="PANTHER" id="PTHR14418:SF5">
    <property type="entry name" value="CONDENSIN COMPLEX SUBUNIT 3"/>
    <property type="match status" value="1"/>
</dbReference>
<sequence>MPKTASKATLAQVGASKGSTTRANSRDTPASSAAKRKRVSSVRDTVQKASNGDKAQAYTKDNGGAKQTTPGDVMTTNTMNKGSIAGGKDMHTSIPLPKASQPSSMGHSSLHQGDPSVKVCPDTSKPFLHKLELYRTALLKCLCRVHDSEITANEATSIIFLPLMELLEVTPKGDAGFSYVSILREHVFNDILLCICFMGKSKAVNGSNEELEQLTKFLYSHAMRVDYMLERIDMIKLIGNLDNKKVVPKNPQTVLNIWTKLLSLVLAKDRKIRIAFCTVTYHIMKNACQDEIEISQDLFTKHVDTFLFLLSDQNKEIRYRCLQLLENFQNENVKCLMLEHFGDPAAAVRMAAVTFIEIPDEIELAAPLLRQLISRLGDVSKDVRSAVYRKLGAVYHSIPVEMCYQIMSYGLSEDVQNAKIAFVQMLNSWMSHCGGLLSFISDMLSQSEDISILETTMALYMKNTELLNTFSLGPKGGKRQRNGEDTMAIDDRNTISGYMKRFLMLSPAEVMLVNVFYQNYASPDEVKLINIMDVISYAHFLLSTFCNIPREVEQIPQPPINSAFNEDSFVDAVESDESMAAHKYSDEDSSKLKEYYSSTRLVCHTLRALLIIAHYHTIEDNYQMALAEAMCDKILLYGPVRSNINGLMSDVVAQTSLGNNSYTYALPSRWLKAGFTFAAMSMQRYIYARKFKLEGKFIGDDIQMEKRHYEVSMTRKMLSIISDIKDPFQTSGVCHISIRREELERMELSKIKGFDPTSYSIEHLNLFDAKLREQMEQTCTQQVELEDVKNSKLPGKVEMEVLRKQEDALMSLLEKQMAFATIIRQHLKDRWTRIMAIVEAFLGQTKSLCSEDAGLAEFPRAILLPQMTFFCSTVVQWQDQTVTDQFCDVLTSKCLGTWCMLNNGKMELWRQLNAFHVALKGALVILEGCINQASGNPDALTDPLRRRIEMQTLRCEMYMTILTDLLVTNGDLQGTVGENQGNLQLIENLKETIWGIVNCSLKSSKYVQSVALRQGCKLLLTEFLKSKYDSLDIGTNLDMQQSDDLAVLRLRGLLELAFIAPVTERSVSCEFKFLKSSRHISITAEDKHTVLSTCALYPTLSFRHLRNFHKVLEQILMRSIHHALQLDIAMDGFSHLISFMIQTILHKSPLYFSMESFAKYFKWLLLITIDKGPVLADKAGFVNLIAALISMFIKRNVSNLIYKFGLPQTIVLPEDETISMSDLCALVNPALNLLDLRDMKVLLNYIVTQGGVVKVKANIKVLSDHIELISSHMMKLARLHMDTLENAAGPVSVEPSEPPQIIFYAEDATAFSDLVDAYDAYISSLGSREMYAQLVEEEKIDIVEEDTPVVSRRMTRAGRDNKQYKCDSDDEGSCNSEDEFVDDEYEDE</sequence>
<gene>
    <name evidence="2" type="ORF">X943_001889</name>
</gene>
<dbReference type="SUPFAM" id="SSF48371">
    <property type="entry name" value="ARM repeat"/>
    <property type="match status" value="1"/>
</dbReference>
<dbReference type="Gene3D" id="1.25.10.10">
    <property type="entry name" value="Leucine-rich Repeat Variant"/>
    <property type="match status" value="1"/>
</dbReference>
<proteinExistence type="predicted"/>